<dbReference type="PANTHER" id="PTHR35174">
    <property type="entry name" value="BLL7171 PROTEIN-RELATED"/>
    <property type="match status" value="1"/>
</dbReference>
<dbReference type="InterPro" id="IPR005545">
    <property type="entry name" value="YCII"/>
</dbReference>
<feature type="domain" description="YCII-related" evidence="2">
    <location>
        <begin position="1"/>
        <end position="113"/>
    </location>
</feature>
<comment type="caution">
    <text evidence="3">The sequence shown here is derived from an EMBL/GenBank/DDBJ whole genome shotgun (WGS) entry which is preliminary data.</text>
</comment>
<dbReference type="RefSeq" id="WP_184838086.1">
    <property type="nucleotide sequence ID" value="NZ_JACHMN010000002.1"/>
</dbReference>
<organism evidence="3 4">
    <name type="scientific">Allocatelliglobosispora scoriae</name>
    <dbReference type="NCBI Taxonomy" id="643052"/>
    <lineage>
        <taxon>Bacteria</taxon>
        <taxon>Bacillati</taxon>
        <taxon>Actinomycetota</taxon>
        <taxon>Actinomycetes</taxon>
        <taxon>Micromonosporales</taxon>
        <taxon>Micromonosporaceae</taxon>
        <taxon>Allocatelliglobosispora</taxon>
    </lineage>
</organism>
<reference evidence="3 4" key="1">
    <citation type="submission" date="2020-08" db="EMBL/GenBank/DDBJ databases">
        <title>Sequencing the genomes of 1000 actinobacteria strains.</title>
        <authorList>
            <person name="Klenk H.-P."/>
        </authorList>
    </citation>
    <scope>NUCLEOTIDE SEQUENCE [LARGE SCALE GENOMIC DNA]</scope>
    <source>
        <strain evidence="3 4">DSM 45362</strain>
    </source>
</reference>
<dbReference type="Pfam" id="PF03795">
    <property type="entry name" value="YCII"/>
    <property type="match status" value="1"/>
</dbReference>
<dbReference type="Proteomes" id="UP000587527">
    <property type="component" value="Unassembled WGS sequence"/>
</dbReference>
<sequence>MRYMLLLKGDPQPGRLPPEELIGAMMDYHEELAKAGVLLASEGLFDSSRGARVTYLDGRRTVTDGPFTETKELIAGYLLIQVGSREEAIEWAMRCPVEYAVGPGHEAVVEVRQIAEMTDLPAATASQLTGMEQLKGNLPAS</sequence>
<accession>A0A841BT61</accession>
<keyword evidence="4" id="KW-1185">Reference proteome</keyword>
<protein>
    <recommendedName>
        <fullName evidence="2">YCII-related domain-containing protein</fullName>
    </recommendedName>
</protein>
<evidence type="ECO:0000313" key="3">
    <source>
        <dbReference type="EMBL" id="MBB5870596.1"/>
    </source>
</evidence>
<dbReference type="SUPFAM" id="SSF54909">
    <property type="entry name" value="Dimeric alpha+beta barrel"/>
    <property type="match status" value="1"/>
</dbReference>
<evidence type="ECO:0000259" key="2">
    <source>
        <dbReference type="Pfam" id="PF03795"/>
    </source>
</evidence>
<name>A0A841BT61_9ACTN</name>
<dbReference type="InterPro" id="IPR011008">
    <property type="entry name" value="Dimeric_a/b-barrel"/>
</dbReference>
<dbReference type="AlphaFoldDB" id="A0A841BT61"/>
<evidence type="ECO:0000313" key="4">
    <source>
        <dbReference type="Proteomes" id="UP000587527"/>
    </source>
</evidence>
<dbReference type="PANTHER" id="PTHR35174:SF4">
    <property type="entry name" value="BLL7163 PROTEIN"/>
    <property type="match status" value="1"/>
</dbReference>
<dbReference type="EMBL" id="JACHMN010000002">
    <property type="protein sequence ID" value="MBB5870596.1"/>
    <property type="molecule type" value="Genomic_DNA"/>
</dbReference>
<comment type="similarity">
    <text evidence="1">Belongs to the YciI family.</text>
</comment>
<evidence type="ECO:0000256" key="1">
    <source>
        <dbReference type="ARBA" id="ARBA00007689"/>
    </source>
</evidence>
<gene>
    <name evidence="3" type="ORF">F4553_003975</name>
</gene>
<dbReference type="Gene3D" id="3.30.70.1060">
    <property type="entry name" value="Dimeric alpha+beta barrel"/>
    <property type="match status" value="1"/>
</dbReference>
<proteinExistence type="inferred from homology"/>